<dbReference type="InterPro" id="IPR004839">
    <property type="entry name" value="Aminotransferase_I/II_large"/>
</dbReference>
<dbReference type="RefSeq" id="WP_377306787.1">
    <property type="nucleotide sequence ID" value="NZ_JBHSMK010000009.1"/>
</dbReference>
<dbReference type="Gene3D" id="3.40.640.10">
    <property type="entry name" value="Type I PLP-dependent aspartate aminotransferase-like (Major domain)"/>
    <property type="match status" value="1"/>
</dbReference>
<dbReference type="EMBL" id="JBHSMK010000009">
    <property type="protein sequence ID" value="MFC5437674.1"/>
    <property type="molecule type" value="Genomic_DNA"/>
</dbReference>
<evidence type="ECO:0000313" key="2">
    <source>
        <dbReference type="EMBL" id="MFC5437674.1"/>
    </source>
</evidence>
<dbReference type="PANTHER" id="PTHR46577">
    <property type="entry name" value="HTH-TYPE TRANSCRIPTIONAL REGULATORY PROTEIN GABR"/>
    <property type="match status" value="1"/>
</dbReference>
<dbReference type="InterPro" id="IPR015424">
    <property type="entry name" value="PyrdxlP-dep_Trfase"/>
</dbReference>
<name>A0ABW0JNT1_9GAMM</name>
<evidence type="ECO:0000259" key="1">
    <source>
        <dbReference type="Pfam" id="PF00155"/>
    </source>
</evidence>
<dbReference type="Proteomes" id="UP001596013">
    <property type="component" value="Unassembled WGS sequence"/>
</dbReference>
<dbReference type="GO" id="GO:0008483">
    <property type="term" value="F:transaminase activity"/>
    <property type="evidence" value="ECO:0007669"/>
    <property type="project" value="UniProtKB-KW"/>
</dbReference>
<dbReference type="SUPFAM" id="SSF53383">
    <property type="entry name" value="PLP-dependent transferases"/>
    <property type="match status" value="1"/>
</dbReference>
<feature type="domain" description="Aminotransferase class I/classII large" evidence="1">
    <location>
        <begin position="85"/>
        <end position="349"/>
    </location>
</feature>
<dbReference type="InterPro" id="IPR051446">
    <property type="entry name" value="HTH_trans_reg/aminotransferase"/>
</dbReference>
<dbReference type="InterPro" id="IPR015421">
    <property type="entry name" value="PyrdxlP-dep_Trfase_major"/>
</dbReference>
<organism evidence="2 3">
    <name type="scientific">Rhodanobacter umsongensis</name>
    <dbReference type="NCBI Taxonomy" id="633153"/>
    <lineage>
        <taxon>Bacteria</taxon>
        <taxon>Pseudomonadati</taxon>
        <taxon>Pseudomonadota</taxon>
        <taxon>Gammaproteobacteria</taxon>
        <taxon>Lysobacterales</taxon>
        <taxon>Rhodanobacteraceae</taxon>
        <taxon>Rhodanobacter</taxon>
    </lineage>
</organism>
<comment type="caution">
    <text evidence="2">The sequence shown here is derived from an EMBL/GenBank/DDBJ whole genome shotgun (WGS) entry which is preliminary data.</text>
</comment>
<gene>
    <name evidence="2" type="ORF">ACFPME_14020</name>
</gene>
<dbReference type="Pfam" id="PF00155">
    <property type="entry name" value="Aminotran_1_2"/>
    <property type="match status" value="1"/>
</dbReference>
<reference evidence="3" key="1">
    <citation type="journal article" date="2019" name="Int. J. Syst. Evol. Microbiol.">
        <title>The Global Catalogue of Microorganisms (GCM) 10K type strain sequencing project: providing services to taxonomists for standard genome sequencing and annotation.</title>
        <authorList>
            <consortium name="The Broad Institute Genomics Platform"/>
            <consortium name="The Broad Institute Genome Sequencing Center for Infectious Disease"/>
            <person name="Wu L."/>
            <person name="Ma J."/>
        </authorList>
    </citation>
    <scope>NUCLEOTIDE SEQUENCE [LARGE SCALE GENOMIC DNA]</scope>
    <source>
        <strain evidence="3">JCM 17130</strain>
    </source>
</reference>
<proteinExistence type="predicted"/>
<protein>
    <submittedName>
        <fullName evidence="2">PLP-dependent aminotransferase family protein</fullName>
    </submittedName>
</protein>
<dbReference type="CDD" id="cd00609">
    <property type="entry name" value="AAT_like"/>
    <property type="match status" value="1"/>
</dbReference>
<evidence type="ECO:0000313" key="3">
    <source>
        <dbReference type="Proteomes" id="UP001596013"/>
    </source>
</evidence>
<keyword evidence="3" id="KW-1185">Reference proteome</keyword>
<dbReference type="PANTHER" id="PTHR46577:SF1">
    <property type="entry name" value="HTH-TYPE TRANSCRIPTIONAL REGULATORY PROTEIN GABR"/>
    <property type="match status" value="1"/>
</dbReference>
<keyword evidence="2" id="KW-0032">Aminotransferase</keyword>
<keyword evidence="2" id="KW-0808">Transferase</keyword>
<accession>A0ABW0JNT1</accession>
<sequence>MAPKQRRPARERFPAPYTPDPRLNSLWSRPELARTLDFWHDGRHAKAPGAGAFLDFRPALVDPRLFPFEIFRRVSARQLRRMELKPPAFKSPQGNQGHFPLRTAIATHIGISRAVVCEPDDVLVTAGAQQGFDILARVLVTPGVTTVAVEDPGYPPMRAAFLAAGAKVVAVPVDAQGLVVDALPTPVQVVCVCPSHQFPFGVSMSAQRRAALLGFARKHGAVIVEDDYDGEFRYDGTPLQALRSTATADDVFYVGTFSKCMLPALRLGFVVAPQWAMRALITAKNCLDWHCPTLTQMAVARFIADGHLARHVRKLRGVYGKRRDLLGEILRSDFPEELSPMQSHYGMHVAAFSTQSRRLERVTDRLLGMNVHLHSFERYFSGAPTSEGLIFGYGAADLQEIEQGLKALRRVL</sequence>